<organism evidence="2 3">
    <name type="scientific">Pachyramphus minor</name>
    <dbReference type="NCBI Taxonomy" id="369605"/>
    <lineage>
        <taxon>Eukaryota</taxon>
        <taxon>Metazoa</taxon>
        <taxon>Chordata</taxon>
        <taxon>Craniata</taxon>
        <taxon>Vertebrata</taxon>
        <taxon>Euteleostomi</taxon>
        <taxon>Archelosauria</taxon>
        <taxon>Archosauria</taxon>
        <taxon>Dinosauria</taxon>
        <taxon>Saurischia</taxon>
        <taxon>Theropoda</taxon>
        <taxon>Coelurosauria</taxon>
        <taxon>Aves</taxon>
        <taxon>Neognathae</taxon>
        <taxon>Neoaves</taxon>
        <taxon>Telluraves</taxon>
        <taxon>Australaves</taxon>
        <taxon>Passeriformes</taxon>
        <taxon>Tyrannidae</taxon>
        <taxon>Pachyramphus</taxon>
    </lineage>
</organism>
<protein>
    <submittedName>
        <fullName evidence="2">S10AD protein</fullName>
    </submittedName>
</protein>
<comment type="caution">
    <text evidence="2">The sequence shown here is derived from an EMBL/GenBank/DDBJ whole genome shotgun (WGS) entry which is preliminary data.</text>
</comment>
<dbReference type="GO" id="GO:0048471">
    <property type="term" value="C:perinuclear region of cytoplasm"/>
    <property type="evidence" value="ECO:0007669"/>
    <property type="project" value="TreeGrafter"/>
</dbReference>
<evidence type="ECO:0000313" key="3">
    <source>
        <dbReference type="Proteomes" id="UP000525089"/>
    </source>
</evidence>
<name>A0A7K5DML6_9TYRA</name>
<dbReference type="InterPro" id="IPR011992">
    <property type="entry name" value="EF-hand-dom_pair"/>
</dbReference>
<dbReference type="Gene3D" id="1.10.238.10">
    <property type="entry name" value="EF-hand"/>
    <property type="match status" value="1"/>
</dbReference>
<dbReference type="SMART" id="SM01394">
    <property type="entry name" value="S_100"/>
    <property type="match status" value="1"/>
</dbReference>
<dbReference type="AlphaFoldDB" id="A0A7K5DML6"/>
<dbReference type="PANTHER" id="PTHR11639">
    <property type="entry name" value="S100 CALCIUM-BINDING PROTEIN"/>
    <property type="match status" value="1"/>
</dbReference>
<dbReference type="GO" id="GO:0048306">
    <property type="term" value="F:calcium-dependent protein binding"/>
    <property type="evidence" value="ECO:0007669"/>
    <property type="project" value="TreeGrafter"/>
</dbReference>
<dbReference type="GO" id="GO:0005509">
    <property type="term" value="F:calcium ion binding"/>
    <property type="evidence" value="ECO:0007669"/>
    <property type="project" value="TreeGrafter"/>
</dbReference>
<reference evidence="2 3" key="1">
    <citation type="submission" date="2019-09" db="EMBL/GenBank/DDBJ databases">
        <title>Bird 10,000 Genomes (B10K) Project - Family phase.</title>
        <authorList>
            <person name="Zhang G."/>
        </authorList>
    </citation>
    <scope>NUCLEOTIDE SEQUENCE [LARGE SCALE GENOMIC DNA]</scope>
    <source>
        <strain evidence="2">B10K-DU-001-72</strain>
        <tissue evidence="2">Muscle</tissue>
    </source>
</reference>
<dbReference type="GO" id="GO:0005615">
    <property type="term" value="C:extracellular space"/>
    <property type="evidence" value="ECO:0007669"/>
    <property type="project" value="TreeGrafter"/>
</dbReference>
<dbReference type="SUPFAM" id="SSF47473">
    <property type="entry name" value="EF-hand"/>
    <property type="match status" value="1"/>
</dbReference>
<accession>A0A7K5DML6</accession>
<dbReference type="Proteomes" id="UP000525089">
    <property type="component" value="Unassembled WGS sequence"/>
</dbReference>
<dbReference type="EMBL" id="VYXB01008935">
    <property type="protein sequence ID" value="NWS21029.1"/>
    <property type="molecule type" value="Genomic_DNA"/>
</dbReference>
<feature type="domain" description="S100/CaBP-9k-type calcium binding subdomain" evidence="1">
    <location>
        <begin position="9"/>
        <end position="51"/>
    </location>
</feature>
<gene>
    <name evidence="2" type="primary">S100a13</name>
    <name evidence="2" type="ORF">PACMIN_R02336</name>
</gene>
<sequence length="95" mass="10883">MATGELTELELAIEKIIDTFIAHAGKEGRKGTLSTSEFKELVQLQLPNLMKDVPSLEEKMSELDVNNDEELRFGEFWRLIGELAKTMRREKMGKK</sequence>
<dbReference type="InterPro" id="IPR013787">
    <property type="entry name" value="S100_Ca-bd_sub"/>
</dbReference>
<dbReference type="CDD" id="cd05022">
    <property type="entry name" value="S-100A13"/>
    <property type="match status" value="1"/>
</dbReference>
<evidence type="ECO:0000259" key="1">
    <source>
        <dbReference type="SMART" id="SM01394"/>
    </source>
</evidence>
<proteinExistence type="predicted"/>
<evidence type="ECO:0000313" key="2">
    <source>
        <dbReference type="EMBL" id="NWS21029.1"/>
    </source>
</evidence>
<feature type="non-terminal residue" evidence="2">
    <location>
        <position position="95"/>
    </location>
</feature>
<feature type="non-terminal residue" evidence="2">
    <location>
        <position position="1"/>
    </location>
</feature>
<dbReference type="PANTHER" id="PTHR11639:SF57">
    <property type="entry name" value="PROTEIN S100-A13"/>
    <property type="match status" value="1"/>
</dbReference>
<dbReference type="Pfam" id="PF01023">
    <property type="entry name" value="S_100"/>
    <property type="match status" value="1"/>
</dbReference>
<keyword evidence="3" id="KW-1185">Reference proteome</keyword>